<keyword evidence="1" id="KW-0812">Transmembrane</keyword>
<feature type="transmembrane region" description="Helical" evidence="1">
    <location>
        <begin position="15"/>
        <end position="33"/>
    </location>
</feature>
<protein>
    <submittedName>
        <fullName evidence="2">Uncharacterized protein</fullName>
    </submittedName>
</protein>
<name>A0ABU7LPU6_9PROT</name>
<evidence type="ECO:0000313" key="3">
    <source>
        <dbReference type="Proteomes" id="UP001354971"/>
    </source>
</evidence>
<gene>
    <name evidence="2" type="ORF">V0U79_06145</name>
</gene>
<sequence length="249" mass="27708">MILSRLSHAFRTQNWFAVALEFIIVIAGVVIGFQVTQWADERSDAAHRAVALDRLHGEVVNAVGILTWMVANYDEINTSRTEVIERIIAGDLDGIDTDENRSGAVAVSLLPAFSPRQGVYTEIVSSGMLSNLGDEAFRDALGEYQSGVVFLQGQIDYFRTITATDADVTEFDYVWLEYAPGTTRERRFVIDWNAAAADPEFLQYLLAANNRMRAMQGWWDNTLSLARDLCAETGRLTGQACEQPGDPFE</sequence>
<keyword evidence="1" id="KW-0472">Membrane</keyword>
<dbReference type="EMBL" id="JAZDRP010000003">
    <property type="protein sequence ID" value="MEE2525940.1"/>
    <property type="molecule type" value="Genomic_DNA"/>
</dbReference>
<keyword evidence="1" id="KW-1133">Transmembrane helix</keyword>
<organism evidence="2 3">
    <name type="scientific">Hyphobacterium lacteum</name>
    <dbReference type="NCBI Taxonomy" id="3116575"/>
    <lineage>
        <taxon>Bacteria</taxon>
        <taxon>Pseudomonadati</taxon>
        <taxon>Pseudomonadota</taxon>
        <taxon>Alphaproteobacteria</taxon>
        <taxon>Maricaulales</taxon>
        <taxon>Maricaulaceae</taxon>
        <taxon>Hyphobacterium</taxon>
    </lineage>
</organism>
<reference evidence="2 3" key="1">
    <citation type="submission" date="2024-01" db="EMBL/GenBank/DDBJ databases">
        <title>Hyphobacterium bacterium isolated from marine sediment.</title>
        <authorList>
            <person name="Zhao S."/>
        </authorList>
    </citation>
    <scope>NUCLEOTIDE SEQUENCE [LARGE SCALE GENOMIC DNA]</scope>
    <source>
        <strain evidence="3">HN65</strain>
    </source>
</reference>
<comment type="caution">
    <text evidence="2">The sequence shown here is derived from an EMBL/GenBank/DDBJ whole genome shotgun (WGS) entry which is preliminary data.</text>
</comment>
<evidence type="ECO:0000256" key="1">
    <source>
        <dbReference type="SAM" id="Phobius"/>
    </source>
</evidence>
<dbReference type="RefSeq" id="WP_330198599.1">
    <property type="nucleotide sequence ID" value="NZ_JAZDRP010000003.1"/>
</dbReference>
<evidence type="ECO:0000313" key="2">
    <source>
        <dbReference type="EMBL" id="MEE2525940.1"/>
    </source>
</evidence>
<dbReference type="Proteomes" id="UP001354971">
    <property type="component" value="Unassembled WGS sequence"/>
</dbReference>
<accession>A0ABU7LPU6</accession>
<proteinExistence type="predicted"/>
<keyword evidence="3" id="KW-1185">Reference proteome</keyword>